<evidence type="ECO:0000256" key="2">
    <source>
        <dbReference type="ARBA" id="ARBA00023239"/>
    </source>
</evidence>
<dbReference type="PANTHER" id="PTHR48094:SF11">
    <property type="entry name" value="GLUTATHIONE-INDEPENDENT GLYOXALASE HSP31-RELATED"/>
    <property type="match status" value="1"/>
</dbReference>
<dbReference type="eggNOG" id="ENOG502RZ3Y">
    <property type="taxonomic scope" value="Eukaryota"/>
</dbReference>
<dbReference type="STRING" id="5786.F0ZXC5"/>
<evidence type="ECO:0000259" key="4">
    <source>
        <dbReference type="Pfam" id="PF01965"/>
    </source>
</evidence>
<dbReference type="SUPFAM" id="SSF52317">
    <property type="entry name" value="Class I glutamine amidotransferase-like"/>
    <property type="match status" value="1"/>
</dbReference>
<keyword evidence="2" id="KW-0456">Lyase</keyword>
<evidence type="ECO:0000256" key="1">
    <source>
        <dbReference type="ARBA" id="ARBA00023016"/>
    </source>
</evidence>
<evidence type="ECO:0000313" key="6">
    <source>
        <dbReference type="Proteomes" id="UP000001064"/>
    </source>
</evidence>
<reference evidence="6" key="1">
    <citation type="journal article" date="2011" name="Genome Biol.">
        <title>Comparative genomics of the social amoebae Dictyostelium discoideum and Dictyostelium purpureum.</title>
        <authorList>
            <consortium name="US DOE Joint Genome Institute (JGI-PGF)"/>
            <person name="Sucgang R."/>
            <person name="Kuo A."/>
            <person name="Tian X."/>
            <person name="Salerno W."/>
            <person name="Parikh A."/>
            <person name="Feasley C.L."/>
            <person name="Dalin E."/>
            <person name="Tu H."/>
            <person name="Huang E."/>
            <person name="Barry K."/>
            <person name="Lindquist E."/>
            <person name="Shapiro H."/>
            <person name="Bruce D."/>
            <person name="Schmutz J."/>
            <person name="Salamov A."/>
            <person name="Fey P."/>
            <person name="Gaudet P."/>
            <person name="Anjard C."/>
            <person name="Babu M.M."/>
            <person name="Basu S."/>
            <person name="Bushmanova Y."/>
            <person name="van der Wel H."/>
            <person name="Katoh-Kurasawa M."/>
            <person name="Dinh C."/>
            <person name="Coutinho P.M."/>
            <person name="Saito T."/>
            <person name="Elias M."/>
            <person name="Schaap P."/>
            <person name="Kay R.R."/>
            <person name="Henrissat B."/>
            <person name="Eichinger L."/>
            <person name="Rivero F."/>
            <person name="Putnam N.H."/>
            <person name="West C.M."/>
            <person name="Loomis W.F."/>
            <person name="Chisholm R.L."/>
            <person name="Shaulsky G."/>
            <person name="Strassmann J.E."/>
            <person name="Queller D.C."/>
            <person name="Kuspa A."/>
            <person name="Grigoriev I.V."/>
        </authorList>
    </citation>
    <scope>NUCLEOTIDE SEQUENCE [LARGE SCALE GENOMIC DNA]</scope>
    <source>
        <strain evidence="6">QSDP1</strain>
    </source>
</reference>
<comment type="similarity">
    <text evidence="3">Belongs to the peptidase C56 family. HSP31-like subfamily.</text>
</comment>
<accession>F0ZXC5</accession>
<feature type="domain" description="DJ-1/PfpI" evidence="4">
    <location>
        <begin position="25"/>
        <end position="218"/>
    </location>
</feature>
<keyword evidence="6" id="KW-1185">Reference proteome</keyword>
<dbReference type="InterPro" id="IPR050325">
    <property type="entry name" value="Prot/Nucl_acid_deglycase"/>
</dbReference>
<protein>
    <recommendedName>
        <fullName evidence="4">DJ-1/PfpI domain-containing protein</fullName>
    </recommendedName>
</protein>
<dbReference type="FunCoup" id="F0ZXC5">
    <property type="interactions" value="138"/>
</dbReference>
<dbReference type="RefSeq" id="XP_003292069.1">
    <property type="nucleotide sequence ID" value="XM_003292021.1"/>
</dbReference>
<dbReference type="InterPro" id="IPR029062">
    <property type="entry name" value="Class_I_gatase-like"/>
</dbReference>
<dbReference type="PANTHER" id="PTHR48094">
    <property type="entry name" value="PROTEIN/NUCLEIC ACID DEGLYCASE DJ-1-RELATED"/>
    <property type="match status" value="1"/>
</dbReference>
<dbReference type="InParanoid" id="F0ZXC5"/>
<organism evidence="5 6">
    <name type="scientific">Dictyostelium purpureum</name>
    <name type="common">Slime mold</name>
    <dbReference type="NCBI Taxonomy" id="5786"/>
    <lineage>
        <taxon>Eukaryota</taxon>
        <taxon>Amoebozoa</taxon>
        <taxon>Evosea</taxon>
        <taxon>Eumycetozoa</taxon>
        <taxon>Dictyostelia</taxon>
        <taxon>Dictyosteliales</taxon>
        <taxon>Dictyosteliaceae</taxon>
        <taxon>Dictyostelium</taxon>
    </lineage>
</organism>
<sequence length="233" mass="25450">MKVLFVLTSHSELGSTHRKTGYYLSEAAHPWKKLQERGIDIDFVSPKGGPCPLDPSSYDLTDPINREFWEDAEVQKKLKNTLTPSGVDANIFEGIHYVGGHGACWDFPSNVPIIQLGARIYEHGGVVSAVCHGPAGLLNIKLLGGTYLVQGKNVACFTNSEEESVGLSKVVPFSLQDCMKERGAFVHLKHDWASNVQVDGRLVTGQNPQSANELGEKLGDLVLEIQGRRIVAN</sequence>
<dbReference type="InterPro" id="IPR002818">
    <property type="entry name" value="DJ-1/PfpI"/>
</dbReference>
<dbReference type="OrthoDB" id="543156at2759"/>
<dbReference type="AlphaFoldDB" id="F0ZXC5"/>
<dbReference type="GO" id="GO:0019243">
    <property type="term" value="P:methylglyoxal catabolic process to D-lactate via S-lactoyl-glutathione"/>
    <property type="evidence" value="ECO:0000318"/>
    <property type="project" value="GO_Central"/>
</dbReference>
<dbReference type="GO" id="GO:0005737">
    <property type="term" value="C:cytoplasm"/>
    <property type="evidence" value="ECO:0000318"/>
    <property type="project" value="GO_Central"/>
</dbReference>
<dbReference type="VEuPathDB" id="AmoebaDB:DICPUDRAFT_92801"/>
<dbReference type="GeneID" id="10505817"/>
<dbReference type="OMA" id="GEKTGFW"/>
<dbReference type="CDD" id="cd03141">
    <property type="entry name" value="GATase1_Hsp31_like"/>
    <property type="match status" value="1"/>
</dbReference>
<evidence type="ECO:0000313" key="5">
    <source>
        <dbReference type="EMBL" id="EGC31399.1"/>
    </source>
</evidence>
<dbReference type="Proteomes" id="UP000001064">
    <property type="component" value="Unassembled WGS sequence"/>
</dbReference>
<dbReference type="GO" id="GO:0019172">
    <property type="term" value="F:glyoxalase III activity"/>
    <property type="evidence" value="ECO:0000318"/>
    <property type="project" value="GO_Central"/>
</dbReference>
<dbReference type="KEGG" id="dpp:DICPUDRAFT_92801"/>
<keyword evidence="1" id="KW-0346">Stress response</keyword>
<dbReference type="Pfam" id="PF01965">
    <property type="entry name" value="DJ-1_PfpI"/>
    <property type="match status" value="1"/>
</dbReference>
<proteinExistence type="inferred from homology"/>
<dbReference type="EMBL" id="GL871256">
    <property type="protein sequence ID" value="EGC31399.1"/>
    <property type="molecule type" value="Genomic_DNA"/>
</dbReference>
<name>F0ZXC5_DICPU</name>
<gene>
    <name evidence="5" type="ORF">DICPUDRAFT_92801</name>
</gene>
<dbReference type="Gene3D" id="3.40.50.880">
    <property type="match status" value="1"/>
</dbReference>
<evidence type="ECO:0000256" key="3">
    <source>
        <dbReference type="ARBA" id="ARBA00038493"/>
    </source>
</evidence>